<gene>
    <name evidence="1" type="ORF">P8192_06845</name>
</gene>
<organism evidence="1 2">
    <name type="scientific">Citricoccus muralis</name>
    <dbReference type="NCBI Taxonomy" id="169134"/>
    <lineage>
        <taxon>Bacteria</taxon>
        <taxon>Bacillati</taxon>
        <taxon>Actinomycetota</taxon>
        <taxon>Actinomycetes</taxon>
        <taxon>Micrococcales</taxon>
        <taxon>Micrococcaceae</taxon>
        <taxon>Citricoccus</taxon>
    </lineage>
</organism>
<protein>
    <submittedName>
        <fullName evidence="1">Peroxide stress protein YaaA</fullName>
    </submittedName>
</protein>
<dbReference type="Pfam" id="PF03883">
    <property type="entry name" value="H2O2_YaaD"/>
    <property type="match status" value="1"/>
</dbReference>
<evidence type="ECO:0000313" key="2">
    <source>
        <dbReference type="Proteomes" id="UP001219037"/>
    </source>
</evidence>
<dbReference type="EMBL" id="CP121252">
    <property type="protein sequence ID" value="WFP17806.1"/>
    <property type="molecule type" value="Genomic_DNA"/>
</dbReference>
<dbReference type="RefSeq" id="WP_278159542.1">
    <property type="nucleotide sequence ID" value="NZ_CP121252.1"/>
</dbReference>
<dbReference type="PANTHER" id="PTHR30283">
    <property type="entry name" value="PEROXIDE STRESS RESPONSE PROTEIN YAAA"/>
    <property type="match status" value="1"/>
</dbReference>
<dbReference type="PANTHER" id="PTHR30283:SF4">
    <property type="entry name" value="PEROXIDE STRESS RESISTANCE PROTEIN YAAA"/>
    <property type="match status" value="1"/>
</dbReference>
<proteinExistence type="predicted"/>
<sequence length="268" mass="28372">MLILLPPSEGKSAPASGAPIDLDSLLLPQLSGERHTLMGTLESVSGTPGALKVLGVGASLAAEVEANLHLTTNPAAPAHQVYTGVLYDALDYASLSSAAKRRARSSVVIFSALFGATGVADRIPAYRLSTSAKLPAIGGLGAWWRPRLTPGLNLLASRSGVIVDCRSGGYAAQWKAPAPKTLAVDVFQMRDGEMKVVSHWAKHTRGRVARALLHADARRVRTPNAVVEYLNWVGSAENPDAEDRWSINHVPSQGSRPGVLRVVLPEEA</sequence>
<accession>A0ABY8H9U7</accession>
<evidence type="ECO:0000313" key="1">
    <source>
        <dbReference type="EMBL" id="WFP17806.1"/>
    </source>
</evidence>
<dbReference type="Proteomes" id="UP001219037">
    <property type="component" value="Chromosome"/>
</dbReference>
<dbReference type="InterPro" id="IPR005583">
    <property type="entry name" value="YaaA"/>
</dbReference>
<keyword evidence="2" id="KW-1185">Reference proteome</keyword>
<name>A0ABY8H9U7_9MICC</name>
<reference evidence="1 2" key="1">
    <citation type="submission" date="2023-04" db="EMBL/GenBank/DDBJ databases">
        <title>Funneling lignin-derived compounds into biodiesel using alkali-halophilic Citricoccus sp. P2.</title>
        <authorList>
            <person name="Luo C.-B."/>
        </authorList>
    </citation>
    <scope>NUCLEOTIDE SEQUENCE [LARGE SCALE GENOMIC DNA]</scope>
    <source>
        <strain evidence="1 2">P2</strain>
    </source>
</reference>